<protein>
    <submittedName>
        <fullName evidence="1">Uncharacterized protein</fullName>
    </submittedName>
</protein>
<evidence type="ECO:0000313" key="1">
    <source>
        <dbReference type="EMBL" id="TCJ04480.1"/>
    </source>
</evidence>
<keyword evidence="2" id="KW-1185">Reference proteome</keyword>
<proteinExistence type="predicted"/>
<name>A0A4R1B079_9BACI</name>
<dbReference type="EMBL" id="SJTH01000009">
    <property type="protein sequence ID" value="TCJ04480.1"/>
    <property type="molecule type" value="Genomic_DNA"/>
</dbReference>
<sequence length="90" mass="10053">MIEGKGLGGKKINRVNVSLTNKFNNKLLRLSTACGMRPTTLAGLLIEKSLDDQQLVTDLQLEFGIHNAYKVVPVRNYDTGEIVYTLNERC</sequence>
<evidence type="ECO:0000313" key="2">
    <source>
        <dbReference type="Proteomes" id="UP000293846"/>
    </source>
</evidence>
<dbReference type="RefSeq" id="WP_131236808.1">
    <property type="nucleotide sequence ID" value="NZ_SJTH01000009.1"/>
</dbReference>
<gene>
    <name evidence="1" type="ORF">E0Y62_10310</name>
</gene>
<dbReference type="Proteomes" id="UP000293846">
    <property type="component" value="Unassembled WGS sequence"/>
</dbReference>
<reference evidence="1 2" key="1">
    <citation type="submission" date="2019-03" db="EMBL/GenBank/DDBJ databases">
        <authorList>
            <person name="Jensen L."/>
            <person name="Storgaard J."/>
            <person name="Sulaj E."/>
            <person name="Schramm A."/>
            <person name="Marshall I.P.G."/>
        </authorList>
    </citation>
    <scope>NUCLEOTIDE SEQUENCE [LARGE SCALE GENOMIC DNA]</scope>
    <source>
        <strain evidence="1 2">2017H2G3</strain>
    </source>
</reference>
<dbReference type="AlphaFoldDB" id="A0A4R1B079"/>
<dbReference type="OrthoDB" id="2879638at2"/>
<comment type="caution">
    <text evidence="1">The sequence shown here is derived from an EMBL/GenBank/DDBJ whole genome shotgun (WGS) entry which is preliminary data.</text>
</comment>
<accession>A0A4R1B079</accession>
<organism evidence="1 2">
    <name type="scientific">Cytobacillus praedii</name>
    <dbReference type="NCBI Taxonomy" id="1742358"/>
    <lineage>
        <taxon>Bacteria</taxon>
        <taxon>Bacillati</taxon>
        <taxon>Bacillota</taxon>
        <taxon>Bacilli</taxon>
        <taxon>Bacillales</taxon>
        <taxon>Bacillaceae</taxon>
        <taxon>Cytobacillus</taxon>
    </lineage>
</organism>